<dbReference type="AlphaFoldDB" id="A0A5A7N2K9"/>
<sequence length="77" mass="8761">MVLSPFLLALSACAEGVEKRVSSSPEKATSVTRYGDYWATYRSMRQSHIKFRAEQDKPAEKPDRQSLAKDEKERLAL</sequence>
<accession>A0A5A7N2K9</accession>
<protein>
    <submittedName>
        <fullName evidence="2">Uncharacterized protein</fullName>
    </submittedName>
</protein>
<keyword evidence="3" id="KW-1185">Reference proteome</keyword>
<feature type="region of interest" description="Disordered" evidence="1">
    <location>
        <begin position="51"/>
        <end position="77"/>
    </location>
</feature>
<comment type="caution">
    <text evidence="2">The sequence shown here is derived from an EMBL/GenBank/DDBJ whole genome shotgun (WGS) entry which is preliminary data.</text>
</comment>
<evidence type="ECO:0000313" key="2">
    <source>
        <dbReference type="EMBL" id="GER02513.1"/>
    </source>
</evidence>
<proteinExistence type="predicted"/>
<evidence type="ECO:0000256" key="1">
    <source>
        <dbReference type="SAM" id="MobiDB-lite"/>
    </source>
</evidence>
<evidence type="ECO:0000313" key="3">
    <source>
        <dbReference type="Proteomes" id="UP000324996"/>
    </source>
</evidence>
<organism evidence="2 3">
    <name type="scientific">Iodidimonas nitroreducens</name>
    <dbReference type="NCBI Taxonomy" id="1236968"/>
    <lineage>
        <taxon>Bacteria</taxon>
        <taxon>Pseudomonadati</taxon>
        <taxon>Pseudomonadota</taxon>
        <taxon>Alphaproteobacteria</taxon>
        <taxon>Iodidimonadales</taxon>
        <taxon>Iodidimonadaceae</taxon>
        <taxon>Iodidimonas</taxon>
    </lineage>
</organism>
<reference evidence="2 3" key="1">
    <citation type="submission" date="2019-09" db="EMBL/GenBank/DDBJ databases">
        <title>NBRP : Genome information of microbial organism related human and environment.</title>
        <authorList>
            <person name="Hattori M."/>
            <person name="Oshima K."/>
            <person name="Inaba H."/>
            <person name="Suda W."/>
            <person name="Sakamoto M."/>
            <person name="Iino T."/>
            <person name="Kitahara M."/>
            <person name="Oshida Y."/>
            <person name="Iida T."/>
            <person name="Kudo T."/>
            <person name="Itoh T."/>
            <person name="Ohkuma M."/>
        </authorList>
    </citation>
    <scope>NUCLEOTIDE SEQUENCE [LARGE SCALE GENOMIC DNA]</scope>
    <source>
        <strain evidence="2 3">Q-1</strain>
    </source>
</reference>
<dbReference type="EMBL" id="BKCN01000001">
    <property type="protein sequence ID" value="GER02513.1"/>
    <property type="molecule type" value="Genomic_DNA"/>
</dbReference>
<name>A0A5A7N2K9_9PROT</name>
<gene>
    <name evidence="2" type="ORF">JCM17846_01950</name>
</gene>
<dbReference type="Proteomes" id="UP000324996">
    <property type="component" value="Unassembled WGS sequence"/>
</dbReference>